<dbReference type="Proteomes" id="UP000450917">
    <property type="component" value="Unassembled WGS sequence"/>
</dbReference>
<accession>A0A7X2Z9T2</accession>
<dbReference type="RefSeq" id="WP_155614566.1">
    <property type="nucleotide sequence ID" value="NZ_JARTHJ010000024.1"/>
</dbReference>
<keyword evidence="2" id="KW-1185">Reference proteome</keyword>
<reference evidence="1 2" key="1">
    <citation type="submission" date="2019-11" db="EMBL/GenBank/DDBJ databases">
        <title>Draft genome sequences of five Paenibacillus species of dairy origin.</title>
        <authorList>
            <person name="Olajide A.M."/>
            <person name="Chen S."/>
            <person name="Lapointe G."/>
        </authorList>
    </citation>
    <scope>NUCLEOTIDE SEQUENCE [LARGE SCALE GENOMIC DNA]</scope>
    <source>
        <strain evidence="1 2">2CS3</strain>
    </source>
</reference>
<name>A0A7X2Z9T2_9BACL</name>
<proteinExistence type="predicted"/>
<evidence type="ECO:0000313" key="2">
    <source>
        <dbReference type="Proteomes" id="UP000450917"/>
    </source>
</evidence>
<dbReference type="AlphaFoldDB" id="A0A7X2Z9T2"/>
<evidence type="ECO:0000313" key="1">
    <source>
        <dbReference type="EMBL" id="MUG70969.1"/>
    </source>
</evidence>
<gene>
    <name evidence="1" type="ORF">GNP93_09785</name>
</gene>
<organism evidence="1 2">
    <name type="scientific">Paenibacillus validus</name>
    <dbReference type="NCBI Taxonomy" id="44253"/>
    <lineage>
        <taxon>Bacteria</taxon>
        <taxon>Bacillati</taxon>
        <taxon>Bacillota</taxon>
        <taxon>Bacilli</taxon>
        <taxon>Bacillales</taxon>
        <taxon>Paenibacillaceae</taxon>
        <taxon>Paenibacillus</taxon>
    </lineage>
</organism>
<dbReference type="EMBL" id="WNZX01000006">
    <property type="protein sequence ID" value="MUG70969.1"/>
    <property type="molecule type" value="Genomic_DNA"/>
</dbReference>
<comment type="caution">
    <text evidence="1">The sequence shown here is derived from an EMBL/GenBank/DDBJ whole genome shotgun (WGS) entry which is preliminary data.</text>
</comment>
<sequence>MEFNKIEIFSGNLHTRNSAKFDVIQQEIDNIEMMHWHAAAEQIGCGVLFIRLAV</sequence>
<protein>
    <submittedName>
        <fullName evidence="1">Uncharacterized protein</fullName>
    </submittedName>
</protein>